<comment type="caution">
    <text evidence="2">The sequence shown here is derived from an EMBL/GenBank/DDBJ whole genome shotgun (WGS) entry which is preliminary data.</text>
</comment>
<dbReference type="OrthoDB" id="9808049at2"/>
<name>A0A660L5W9_9ACTN</name>
<gene>
    <name evidence="2" type="ORF">C8N24_0244</name>
</gene>
<dbReference type="Proteomes" id="UP000278962">
    <property type="component" value="Unassembled WGS sequence"/>
</dbReference>
<dbReference type="PANTHER" id="PTHR43539:SF78">
    <property type="entry name" value="FLAVIN-CONTAINING MONOOXYGENASE"/>
    <property type="match status" value="1"/>
</dbReference>
<evidence type="ECO:0000256" key="1">
    <source>
        <dbReference type="ARBA" id="ARBA00023002"/>
    </source>
</evidence>
<dbReference type="InterPro" id="IPR050982">
    <property type="entry name" value="Auxin_biosynth/cation_transpt"/>
</dbReference>
<evidence type="ECO:0000313" key="2">
    <source>
        <dbReference type="EMBL" id="RKQ90442.1"/>
    </source>
</evidence>
<dbReference type="PANTHER" id="PTHR43539">
    <property type="entry name" value="FLAVIN-BINDING MONOOXYGENASE-LIKE PROTEIN (AFU_ORTHOLOGUE AFUA_4G09220)"/>
    <property type="match status" value="1"/>
</dbReference>
<evidence type="ECO:0000313" key="3">
    <source>
        <dbReference type="Proteomes" id="UP000278962"/>
    </source>
</evidence>
<accession>A0A660L5W9</accession>
<sequence length="388" mass="43131">MSRVLSEQSIEHVVLERGDVANTWKTERWDSLRLLTPNWLTRLPGLEYEGDEPDGFMTVPELVTFLERYADHVDAPVRTGVTVTSVSRADDEYLVETDAGTWQTPAVVLATGPFNRPHVPAVSAELPPRIDQVTPRDYKRPELLRPGRVLVVGASATGLQLADELLRSGREVTVAVGEHVRMPRTYRDRDIMWWLDQLGRHDERYDEVDDLIRARHVPSPQLVGTPDKADLDLNALTDRGAELVGRLGAVNGSTASFAGSLRNVCNLADLKLKRLLKTIDQHAGLDEGPRPEPTRVADAPRVLIDLVADGYDTVLWATGFRADYSWLDLDVLDRKGEIRHDGGVVTGAPGVYRMGLNFLRRRKSSFIHGAEDDARELAGHLTAHLALV</sequence>
<organism evidence="2 3">
    <name type="scientific">Solirubrobacter pauli</name>
    <dbReference type="NCBI Taxonomy" id="166793"/>
    <lineage>
        <taxon>Bacteria</taxon>
        <taxon>Bacillati</taxon>
        <taxon>Actinomycetota</taxon>
        <taxon>Thermoleophilia</taxon>
        <taxon>Solirubrobacterales</taxon>
        <taxon>Solirubrobacteraceae</taxon>
        <taxon>Solirubrobacter</taxon>
    </lineage>
</organism>
<protein>
    <submittedName>
        <fullName evidence="2">Putative flavoprotein involved in K+ transport</fullName>
    </submittedName>
</protein>
<dbReference type="InterPro" id="IPR036188">
    <property type="entry name" value="FAD/NAD-bd_sf"/>
</dbReference>
<keyword evidence="1" id="KW-0560">Oxidoreductase</keyword>
<proteinExistence type="predicted"/>
<reference evidence="2 3" key="1">
    <citation type="submission" date="2018-10" db="EMBL/GenBank/DDBJ databases">
        <title>Genomic Encyclopedia of Archaeal and Bacterial Type Strains, Phase II (KMG-II): from individual species to whole genera.</title>
        <authorList>
            <person name="Goeker M."/>
        </authorList>
    </citation>
    <scope>NUCLEOTIDE SEQUENCE [LARGE SCALE GENOMIC DNA]</scope>
    <source>
        <strain evidence="2 3">DSM 14954</strain>
    </source>
</reference>
<dbReference type="EMBL" id="RBIL01000001">
    <property type="protein sequence ID" value="RKQ90442.1"/>
    <property type="molecule type" value="Genomic_DNA"/>
</dbReference>
<keyword evidence="3" id="KW-1185">Reference proteome</keyword>
<dbReference type="GO" id="GO:0050660">
    <property type="term" value="F:flavin adenine dinucleotide binding"/>
    <property type="evidence" value="ECO:0007669"/>
    <property type="project" value="TreeGrafter"/>
</dbReference>
<dbReference type="Pfam" id="PF13738">
    <property type="entry name" value="Pyr_redox_3"/>
    <property type="match status" value="1"/>
</dbReference>
<dbReference type="GO" id="GO:0004497">
    <property type="term" value="F:monooxygenase activity"/>
    <property type="evidence" value="ECO:0007669"/>
    <property type="project" value="TreeGrafter"/>
</dbReference>
<dbReference type="SUPFAM" id="SSF51905">
    <property type="entry name" value="FAD/NAD(P)-binding domain"/>
    <property type="match status" value="2"/>
</dbReference>
<dbReference type="Gene3D" id="3.50.50.60">
    <property type="entry name" value="FAD/NAD(P)-binding domain"/>
    <property type="match status" value="2"/>
</dbReference>
<dbReference type="AlphaFoldDB" id="A0A660L5W9"/>